<protein>
    <submittedName>
        <fullName evidence="1">Uncharacterized protein</fullName>
    </submittedName>
</protein>
<dbReference type="AlphaFoldDB" id="A0A5J5B0M9"/>
<accession>A0A5J5B0M9</accession>
<dbReference type="EMBL" id="CM018039">
    <property type="protein sequence ID" value="KAA8536209.1"/>
    <property type="molecule type" value="Genomic_DNA"/>
</dbReference>
<evidence type="ECO:0000313" key="2">
    <source>
        <dbReference type="Proteomes" id="UP000325577"/>
    </source>
</evidence>
<dbReference type="Proteomes" id="UP000325577">
    <property type="component" value="Linkage Group LG16"/>
</dbReference>
<reference evidence="1 2" key="1">
    <citation type="submission" date="2019-09" db="EMBL/GenBank/DDBJ databases">
        <title>A chromosome-level genome assembly of the Chinese tupelo Nyssa sinensis.</title>
        <authorList>
            <person name="Yang X."/>
            <person name="Kang M."/>
            <person name="Yang Y."/>
            <person name="Xiong H."/>
            <person name="Wang M."/>
            <person name="Zhang Z."/>
            <person name="Wang Z."/>
            <person name="Wu H."/>
            <person name="Ma T."/>
            <person name="Liu J."/>
            <person name="Xi Z."/>
        </authorList>
    </citation>
    <scope>NUCLEOTIDE SEQUENCE [LARGE SCALE GENOMIC DNA]</scope>
    <source>
        <strain evidence="1">J267</strain>
        <tissue evidence="1">Leaf</tissue>
    </source>
</reference>
<proteinExistence type="predicted"/>
<sequence>MDESSPYITYLCNDKCGWGDMYGEVASSSVDSTKPSYREFRFSENASYSPSTNYYLKSRPEKRSAGLIFVPQFSSYQVEYGICEIRSA</sequence>
<evidence type="ECO:0000313" key="1">
    <source>
        <dbReference type="EMBL" id="KAA8536209.1"/>
    </source>
</evidence>
<keyword evidence="2" id="KW-1185">Reference proteome</keyword>
<gene>
    <name evidence="1" type="ORF">F0562_028687</name>
</gene>
<organism evidence="1 2">
    <name type="scientific">Nyssa sinensis</name>
    <dbReference type="NCBI Taxonomy" id="561372"/>
    <lineage>
        <taxon>Eukaryota</taxon>
        <taxon>Viridiplantae</taxon>
        <taxon>Streptophyta</taxon>
        <taxon>Embryophyta</taxon>
        <taxon>Tracheophyta</taxon>
        <taxon>Spermatophyta</taxon>
        <taxon>Magnoliopsida</taxon>
        <taxon>eudicotyledons</taxon>
        <taxon>Gunneridae</taxon>
        <taxon>Pentapetalae</taxon>
        <taxon>asterids</taxon>
        <taxon>Cornales</taxon>
        <taxon>Nyssaceae</taxon>
        <taxon>Nyssa</taxon>
    </lineage>
</organism>
<name>A0A5J5B0M9_9ASTE</name>